<keyword evidence="2" id="KW-1185">Reference proteome</keyword>
<accession>G5A6G7</accession>
<gene>
    <name evidence="1" type="ORF">PHYSODRAFT_339333</name>
</gene>
<evidence type="ECO:0008006" key="3">
    <source>
        <dbReference type="Google" id="ProtNLM"/>
    </source>
</evidence>
<sequence length="430" mass="48393">MNMTLRLEESTSMSQNTEMDVLNGDFVLTEFLHEMDAFDQLQALVPQQEVPYSNSLAPTQVQDKSQSAPAKRRSTSWLRRKQELHALRHESEALEARLASLRLRCSHQSPPTLTEAQETWKSVASIARQEYQTSLDENARLKHELQMYAGAFEMLQAQLVVAESRKQQLVDSSVVFSNILRAGMIRSRRLSCDSGDVFGVLERKINSRLHELDFIIHETRRSMQRGTTEQVQVCRGDAAAAAVEFKHVRLLPFGVDTTARNVWQYIEVGGSADKTDTRVARSSPDMVGLVSHHRLPLGDMASVSADVHTVIKRFAVPTGMVALVESRSEWSIQHPTSVVSRSTTEERGWFVIHEYPFPNCGDVTQRASQLKTLVKLRPTEYQQVDGRANSTSSLPSTIVDVVVPSFRDMLTSQLQSVENCLLDLERAVRT</sequence>
<name>G5A6G7_PHYSP</name>
<dbReference type="AlphaFoldDB" id="G5A6G7"/>
<dbReference type="EMBL" id="JH159160">
    <property type="protein sequence ID" value="EGZ08922.1"/>
    <property type="molecule type" value="Genomic_DNA"/>
</dbReference>
<dbReference type="GeneID" id="20647733"/>
<dbReference type="RefSeq" id="XP_009535555.1">
    <property type="nucleotide sequence ID" value="XM_009537260.1"/>
</dbReference>
<dbReference type="InParanoid" id="G5A6G7"/>
<proteinExistence type="predicted"/>
<dbReference type="Proteomes" id="UP000002640">
    <property type="component" value="Unassembled WGS sequence"/>
</dbReference>
<dbReference type="OMA" id="QECESAQ"/>
<dbReference type="SMR" id="G5A6G7"/>
<evidence type="ECO:0000313" key="2">
    <source>
        <dbReference type="Proteomes" id="UP000002640"/>
    </source>
</evidence>
<dbReference type="KEGG" id="psoj:PHYSODRAFT_339333"/>
<evidence type="ECO:0000313" key="1">
    <source>
        <dbReference type="EMBL" id="EGZ08922.1"/>
    </source>
</evidence>
<organism evidence="1 2">
    <name type="scientific">Phytophthora sojae (strain P6497)</name>
    <name type="common">Soybean stem and root rot agent</name>
    <name type="synonym">Phytophthora megasperma f. sp. glycines</name>
    <dbReference type="NCBI Taxonomy" id="1094619"/>
    <lineage>
        <taxon>Eukaryota</taxon>
        <taxon>Sar</taxon>
        <taxon>Stramenopiles</taxon>
        <taxon>Oomycota</taxon>
        <taxon>Peronosporomycetes</taxon>
        <taxon>Peronosporales</taxon>
        <taxon>Peronosporaceae</taxon>
        <taxon>Phytophthora</taxon>
    </lineage>
</organism>
<reference evidence="1 2" key="1">
    <citation type="journal article" date="2006" name="Science">
        <title>Phytophthora genome sequences uncover evolutionary origins and mechanisms of pathogenesis.</title>
        <authorList>
            <person name="Tyler B.M."/>
            <person name="Tripathy S."/>
            <person name="Zhang X."/>
            <person name="Dehal P."/>
            <person name="Jiang R.H."/>
            <person name="Aerts A."/>
            <person name="Arredondo F.D."/>
            <person name="Baxter L."/>
            <person name="Bensasson D."/>
            <person name="Beynon J.L."/>
            <person name="Chapman J."/>
            <person name="Damasceno C.M."/>
            <person name="Dorrance A.E."/>
            <person name="Dou D."/>
            <person name="Dickerman A.W."/>
            <person name="Dubchak I.L."/>
            <person name="Garbelotto M."/>
            <person name="Gijzen M."/>
            <person name="Gordon S.G."/>
            <person name="Govers F."/>
            <person name="Grunwald N.J."/>
            <person name="Huang W."/>
            <person name="Ivors K.L."/>
            <person name="Jones R.W."/>
            <person name="Kamoun S."/>
            <person name="Krampis K."/>
            <person name="Lamour K.H."/>
            <person name="Lee M.K."/>
            <person name="McDonald W.H."/>
            <person name="Medina M."/>
            <person name="Meijer H.J."/>
            <person name="Nordberg E.K."/>
            <person name="Maclean D.J."/>
            <person name="Ospina-Giraldo M.D."/>
            <person name="Morris P.F."/>
            <person name="Phuntumart V."/>
            <person name="Putnam N.H."/>
            <person name="Rash S."/>
            <person name="Rose J.K."/>
            <person name="Sakihama Y."/>
            <person name="Salamov A.A."/>
            <person name="Savidor A."/>
            <person name="Scheuring C.F."/>
            <person name="Smith B.M."/>
            <person name="Sobral B.W."/>
            <person name="Terry A."/>
            <person name="Torto-Alalibo T.A."/>
            <person name="Win J."/>
            <person name="Xu Z."/>
            <person name="Zhang H."/>
            <person name="Grigoriev I.V."/>
            <person name="Rokhsar D.S."/>
            <person name="Boore J.L."/>
        </authorList>
    </citation>
    <scope>NUCLEOTIDE SEQUENCE [LARGE SCALE GENOMIC DNA]</scope>
    <source>
        <strain evidence="1 2">P6497</strain>
    </source>
</reference>
<protein>
    <recommendedName>
        <fullName evidence="3">M96 mating-specific protein family</fullName>
    </recommendedName>
</protein>